<keyword evidence="2" id="KW-0433">Leucine-rich repeat</keyword>
<dbReference type="InterPro" id="IPR003591">
    <property type="entry name" value="Leu-rich_rpt_typical-subtyp"/>
</dbReference>
<comment type="caution">
    <text evidence="9">The sequence shown here is derived from an EMBL/GenBank/DDBJ whole genome shotgun (WGS) entry which is preliminary data.</text>
</comment>
<dbReference type="PRINTS" id="PR00364">
    <property type="entry name" value="DISEASERSIST"/>
</dbReference>
<evidence type="ECO:0000256" key="6">
    <source>
        <dbReference type="ARBA" id="ARBA00022840"/>
    </source>
</evidence>
<gene>
    <name evidence="9" type="ORF">CMV_005381</name>
</gene>
<dbReference type="SMART" id="SM00369">
    <property type="entry name" value="LRR_TYP"/>
    <property type="match status" value="2"/>
</dbReference>
<keyword evidence="6" id="KW-0067">ATP-binding</keyword>
<dbReference type="InterPro" id="IPR036388">
    <property type="entry name" value="WH-like_DNA-bd_sf"/>
</dbReference>
<dbReference type="InterPro" id="IPR042197">
    <property type="entry name" value="Apaf_helical"/>
</dbReference>
<dbReference type="GO" id="GO:0043531">
    <property type="term" value="F:ADP binding"/>
    <property type="evidence" value="ECO:0007669"/>
    <property type="project" value="InterPro"/>
</dbReference>
<dbReference type="InterPro" id="IPR007461">
    <property type="entry name" value="Ysc84_actin-binding"/>
</dbReference>
<evidence type="ECO:0000256" key="2">
    <source>
        <dbReference type="ARBA" id="ARBA00022614"/>
    </source>
</evidence>
<proteinExistence type="inferred from homology"/>
<accession>A0A8J4VUE5</accession>
<dbReference type="EMBL" id="JRKL02000480">
    <property type="protein sequence ID" value="KAF3970975.1"/>
    <property type="molecule type" value="Genomic_DNA"/>
</dbReference>
<evidence type="ECO:0000313" key="10">
    <source>
        <dbReference type="Proteomes" id="UP000737018"/>
    </source>
</evidence>
<dbReference type="InterPro" id="IPR032675">
    <property type="entry name" value="LRR_dom_sf"/>
</dbReference>
<dbReference type="InterPro" id="IPR057135">
    <property type="entry name" value="At4g27190-like_LRR"/>
</dbReference>
<keyword evidence="10" id="KW-1185">Reference proteome</keyword>
<keyword evidence="3" id="KW-0677">Repeat</keyword>
<evidence type="ECO:0000256" key="4">
    <source>
        <dbReference type="ARBA" id="ARBA00022741"/>
    </source>
</evidence>
<dbReference type="InterPro" id="IPR027417">
    <property type="entry name" value="P-loop_NTPase"/>
</dbReference>
<dbReference type="SUPFAM" id="SSF52058">
    <property type="entry name" value="L domain-like"/>
    <property type="match status" value="1"/>
</dbReference>
<keyword evidence="4" id="KW-0547">Nucleotide-binding</keyword>
<dbReference type="Pfam" id="PF23247">
    <property type="entry name" value="LRR_RPS2"/>
    <property type="match status" value="1"/>
</dbReference>
<dbReference type="GO" id="GO:0005524">
    <property type="term" value="F:ATP binding"/>
    <property type="evidence" value="ECO:0007669"/>
    <property type="project" value="UniProtKB-KW"/>
</dbReference>
<evidence type="ECO:0000256" key="5">
    <source>
        <dbReference type="ARBA" id="ARBA00022821"/>
    </source>
</evidence>
<dbReference type="OrthoDB" id="664960at2759"/>
<evidence type="ECO:0000256" key="1">
    <source>
        <dbReference type="ARBA" id="ARBA00008894"/>
    </source>
</evidence>
<name>A0A8J4VUE5_9ROSI</name>
<dbReference type="InterPro" id="IPR002182">
    <property type="entry name" value="NB-ARC"/>
</dbReference>
<dbReference type="SMART" id="SM00382">
    <property type="entry name" value="AAA"/>
    <property type="match status" value="1"/>
</dbReference>
<dbReference type="Pfam" id="PF00931">
    <property type="entry name" value="NB-ARC"/>
    <property type="match status" value="1"/>
</dbReference>
<dbReference type="SUPFAM" id="SSF52540">
    <property type="entry name" value="P-loop containing nucleoside triphosphate hydrolases"/>
    <property type="match status" value="1"/>
</dbReference>
<dbReference type="GO" id="GO:0006952">
    <property type="term" value="P:defense response"/>
    <property type="evidence" value="ECO:0007669"/>
    <property type="project" value="UniProtKB-KW"/>
</dbReference>
<keyword evidence="5" id="KW-0611">Plant defense</keyword>
<dbReference type="Gene3D" id="1.10.8.430">
    <property type="entry name" value="Helical domain of apoptotic protease-activating factors"/>
    <property type="match status" value="1"/>
</dbReference>
<dbReference type="Proteomes" id="UP000737018">
    <property type="component" value="Unassembled WGS sequence"/>
</dbReference>
<dbReference type="InterPro" id="IPR050905">
    <property type="entry name" value="Plant_NBS-LRR"/>
</dbReference>
<comment type="similarity">
    <text evidence="1">Belongs to the disease resistance NB-LRR family.</text>
</comment>
<dbReference type="FunFam" id="1.10.8.430:FF:000003">
    <property type="entry name" value="Probable disease resistance protein At5g66910"/>
    <property type="match status" value="1"/>
</dbReference>
<evidence type="ECO:0000313" key="9">
    <source>
        <dbReference type="EMBL" id="KAF3970975.1"/>
    </source>
</evidence>
<dbReference type="Pfam" id="PF23559">
    <property type="entry name" value="WHD_DRP"/>
    <property type="match status" value="1"/>
</dbReference>
<dbReference type="Gene3D" id="1.10.10.10">
    <property type="entry name" value="Winged helix-like DNA-binding domain superfamily/Winged helix DNA-binding domain"/>
    <property type="match status" value="1"/>
</dbReference>
<feature type="coiled-coil region" evidence="7">
    <location>
        <begin position="37"/>
        <end position="71"/>
    </location>
</feature>
<evidence type="ECO:0000256" key="3">
    <source>
        <dbReference type="ARBA" id="ARBA00022737"/>
    </source>
</evidence>
<dbReference type="Pfam" id="PF04366">
    <property type="entry name" value="Ysc84"/>
    <property type="match status" value="1"/>
</dbReference>
<dbReference type="Gene3D" id="3.80.10.10">
    <property type="entry name" value="Ribonuclease Inhibitor"/>
    <property type="match status" value="1"/>
</dbReference>
<keyword evidence="7" id="KW-0175">Coiled coil</keyword>
<evidence type="ECO:0000256" key="7">
    <source>
        <dbReference type="SAM" id="Coils"/>
    </source>
</evidence>
<organism evidence="9 10">
    <name type="scientific">Castanea mollissima</name>
    <name type="common">Chinese chestnut</name>
    <dbReference type="NCBI Taxonomy" id="60419"/>
    <lineage>
        <taxon>Eukaryota</taxon>
        <taxon>Viridiplantae</taxon>
        <taxon>Streptophyta</taxon>
        <taxon>Embryophyta</taxon>
        <taxon>Tracheophyta</taxon>
        <taxon>Spermatophyta</taxon>
        <taxon>Magnoliopsida</taxon>
        <taxon>eudicotyledons</taxon>
        <taxon>Gunneridae</taxon>
        <taxon>Pentapetalae</taxon>
        <taxon>rosids</taxon>
        <taxon>fabids</taxon>
        <taxon>Fagales</taxon>
        <taxon>Fagaceae</taxon>
        <taxon>Castanea</taxon>
    </lineage>
</organism>
<evidence type="ECO:0000259" key="8">
    <source>
        <dbReference type="SMART" id="SM00382"/>
    </source>
</evidence>
<reference evidence="9" key="1">
    <citation type="submission" date="2020-03" db="EMBL/GenBank/DDBJ databases">
        <title>Castanea mollissima Vanexum genome sequencing.</title>
        <authorList>
            <person name="Staton M."/>
        </authorList>
    </citation>
    <scope>NUCLEOTIDE SEQUENCE</scope>
    <source>
        <tissue evidence="9">Leaf</tissue>
    </source>
</reference>
<dbReference type="FunFam" id="1.10.10.10:FF:000322">
    <property type="entry name" value="Probable disease resistance protein At1g63360"/>
    <property type="match status" value="1"/>
</dbReference>
<dbReference type="InterPro" id="IPR058922">
    <property type="entry name" value="WHD_DRP"/>
</dbReference>
<dbReference type="PANTHER" id="PTHR33463">
    <property type="entry name" value="NB-ARC DOMAIN-CONTAINING PROTEIN-RELATED"/>
    <property type="match status" value="1"/>
</dbReference>
<dbReference type="AlphaFoldDB" id="A0A8J4VUE5"/>
<protein>
    <recommendedName>
        <fullName evidence="8">AAA+ ATPase domain-containing protein</fullName>
    </recommendedName>
</protein>
<dbReference type="InterPro" id="IPR055414">
    <property type="entry name" value="LRR_R13L4/SHOC2-like"/>
</dbReference>
<dbReference type="InterPro" id="IPR003593">
    <property type="entry name" value="AAA+_ATPase"/>
</dbReference>
<dbReference type="Gene3D" id="3.40.50.300">
    <property type="entry name" value="P-loop containing nucleotide triphosphate hydrolases"/>
    <property type="match status" value="1"/>
</dbReference>
<sequence>MEVVAAAVGALVTTTSQLLCSCVSSKTNTTFNLHSNLAAVEEEMKSLTDRIEEVKRETEAAEREGKEIRAQVVTWLKDVETLQPRVNAIQGQMGNNKRPSRCFLNCRKRYRASREVEETLKEIERLLLLAPSFDSGLTRVPEAVVYIPGPSIQGQTTASKKLDEIRKALDDEFKRIGIWGLGGVGKTTLVKNLNNQLREASTQPFGIVIWATVSKNLVIKNVQKQIAERLNLEVKMDESEQGMASRLYKRLEKEKKFLLILDDVWAKIDLDTLGVPVPEVHKGCKIVLTSRRMEVCRTMTTDLDITVEVLNDVEAWQLFCQKAGDVADLEEIKPLAEAIVKECCRLPLAIITVGAAMRKKTKVELWRHALKELQRSVPSIEGIEAEVYKPLKLSYDSLQGNNIKSCFLYCCLFPEDFEIEINNLVQYWRAEGLIDVGQNWANMDEGISLIENLKDSCLLEEGPVWETVKMHDVVRDVAIWISSSSEDGCKSLVRSGIGLSEISAEEFSNSNSNSLDRVSFMGNNITRLPDCMIQCSKASTLLLQDNKALDTVPEKFLQGFEALKVLDLSRTSIRSLPHSLLQLRDLRVLLLSYCHNLEELPSLGTLTKLRELDLGSTCIANLPRGIENLSELRILNLDFTEKLKSIQPGIISKLSCLESLSMWRSGFCFRLKGEEDGQATFEELKSSFNRLHYLNISLNGIPWDKAEDLSWIYRISDLELRFPQPQGRSCLLTIKKKGVLSMVLIFLPRKNGLGGSGGGGCAARCDLLPNLEKFRLSGMKNLNSISELAGHLGLRVNSLKSIEVEFCHQMKYLLSCGDFIQTLPNLEEIKVRNCVNFEELFNNESGQNISPNPMVPKLRILQLEFLPKFKILCRYEETWPCLEQVVVRGCKGLRRLPLTNQNAVIESSKPELLLLESLPFETAQTSDSKAHWYCNLKLGSRMIQEMIGGELLDFMIVLHDSKAVKTFCSRMHFSLGAGCSTAAGPAGRVLEADLRAGDRGSGMCYTYSCSKGAFVGVSLEGNVVATRMDTNLHFYGDPYLTTSDILLGMVSKPKTAEPLYAALEDLFSNLR</sequence>
<dbReference type="PANTHER" id="PTHR33463:SF202">
    <property type="entry name" value="NB-ARC DOMAIN-CONTAINING PROTEIN"/>
    <property type="match status" value="1"/>
</dbReference>
<dbReference type="Pfam" id="PF23598">
    <property type="entry name" value="LRR_14"/>
    <property type="match status" value="1"/>
</dbReference>
<feature type="domain" description="AAA+ ATPase" evidence="8">
    <location>
        <begin position="172"/>
        <end position="311"/>
    </location>
</feature>
<dbReference type="FunFam" id="3.40.50.300:FF:001091">
    <property type="entry name" value="Probable disease resistance protein At1g61300"/>
    <property type="match status" value="1"/>
</dbReference>